<dbReference type="Proteomes" id="UP000204502">
    <property type="component" value="Segment"/>
</dbReference>
<dbReference type="OrthoDB" id="27927at10239"/>
<dbReference type="GeneID" id="28801826"/>
<keyword evidence="2" id="KW-1185">Reference proteome</keyword>
<evidence type="ECO:0000313" key="2">
    <source>
        <dbReference type="Proteomes" id="UP000204502"/>
    </source>
</evidence>
<dbReference type="KEGG" id="vg:28801826"/>
<evidence type="ECO:0000313" key="1">
    <source>
        <dbReference type="EMBL" id="AMB18747.1"/>
    </source>
</evidence>
<dbReference type="EMBL" id="KU253712">
    <property type="protein sequence ID" value="AMB18747.1"/>
    <property type="molecule type" value="Genomic_DNA"/>
</dbReference>
<reference evidence="1 2" key="1">
    <citation type="journal article" date="2016" name="Genome Announc.">
        <title>Complete Genome Sequence of Bacillus megaterium Bacteriophage Eldridge.</title>
        <authorList>
            <person name="Reveille A.M."/>
            <person name="Eldridge K.A."/>
            <person name="Temple L.M."/>
        </authorList>
    </citation>
    <scope>NUCLEOTIDE SEQUENCE [LARGE SCALE GENOMIC DNA]</scope>
</reference>
<organism evidence="1 2">
    <name type="scientific">Bacillus phage Eldridge</name>
    <dbReference type="NCBI Taxonomy" id="1776293"/>
    <lineage>
        <taxon>Viruses</taxon>
        <taxon>Duplodnaviria</taxon>
        <taxon>Heunggongvirae</taxon>
        <taxon>Uroviricota</taxon>
        <taxon>Caudoviricetes</taxon>
        <taxon>Herelleviridae</taxon>
        <taxon>Bastillevirinae</taxon>
        <taxon>Eldridgevirus</taxon>
        <taxon>Eldridgevirus eldridge</taxon>
    </lineage>
</organism>
<accession>A0A0Y0AFD7</accession>
<proteinExistence type="predicted"/>
<sequence length="156" mass="18488">MNTKVFDNGLVVKHRKSAVILELRDENNTDYRFTFPFNSLEEFNEFSSYMYQVATKVWPSHTPKQATSDGADYWEYYDREMDNNGYLTLYREKLCIERPSLDNKRMYQFNKRKMESFLYDLQQAAKTDDIQARLAEDLRMCSNIIRTGVKKLTGGN</sequence>
<gene>
    <name evidence="1" type="ORF">Eldridge_0167</name>
</gene>
<name>A0A0Y0AFD7_9CAUD</name>
<dbReference type="RefSeq" id="YP_009274871.1">
    <property type="nucleotide sequence ID" value="NC_030920.1"/>
</dbReference>
<protein>
    <submittedName>
        <fullName evidence="1">Uncharacterized protein</fullName>
    </submittedName>
</protein>